<evidence type="ECO:0000313" key="1">
    <source>
        <dbReference type="EMBL" id="MPR37303.1"/>
    </source>
</evidence>
<evidence type="ECO:0000313" key="2">
    <source>
        <dbReference type="Proteomes" id="UP000479293"/>
    </source>
</evidence>
<sequence length="68" mass="7447">MLKYIVKYLKIIALSCLIILALCGVGFGGAGPISSQTKERYLDNEVKTEVVQAKNEESGLMQENIVKS</sequence>
<reference evidence="1 2" key="1">
    <citation type="submission" date="2019-10" db="EMBL/GenBank/DDBJ databases">
        <title>Draft Genome Sequence of Cytophagaceae sp. SJW1-29.</title>
        <authorList>
            <person name="Choi A."/>
        </authorList>
    </citation>
    <scope>NUCLEOTIDE SEQUENCE [LARGE SCALE GENOMIC DNA]</scope>
    <source>
        <strain evidence="1 2">SJW1-29</strain>
    </source>
</reference>
<dbReference type="Proteomes" id="UP000479293">
    <property type="component" value="Unassembled WGS sequence"/>
</dbReference>
<dbReference type="EMBL" id="WHLY01000004">
    <property type="protein sequence ID" value="MPR37303.1"/>
    <property type="molecule type" value="Genomic_DNA"/>
</dbReference>
<accession>A0A7C9BM48</accession>
<dbReference type="AlphaFoldDB" id="A0A7C9BM48"/>
<organism evidence="1 2">
    <name type="scientific">Salmonirosea aquatica</name>
    <dbReference type="NCBI Taxonomy" id="2654236"/>
    <lineage>
        <taxon>Bacteria</taxon>
        <taxon>Pseudomonadati</taxon>
        <taxon>Bacteroidota</taxon>
        <taxon>Cytophagia</taxon>
        <taxon>Cytophagales</taxon>
        <taxon>Spirosomataceae</taxon>
        <taxon>Salmonirosea</taxon>
    </lineage>
</organism>
<keyword evidence="2" id="KW-1185">Reference proteome</keyword>
<proteinExistence type="predicted"/>
<name>A0A7C9BM48_9BACT</name>
<dbReference type="RefSeq" id="WP_152766685.1">
    <property type="nucleotide sequence ID" value="NZ_WHLY01000004.1"/>
</dbReference>
<comment type="caution">
    <text evidence="1">The sequence shown here is derived from an EMBL/GenBank/DDBJ whole genome shotgun (WGS) entry which is preliminary data.</text>
</comment>
<protein>
    <submittedName>
        <fullName evidence="1">Uncharacterized protein</fullName>
    </submittedName>
</protein>
<gene>
    <name evidence="1" type="ORF">GBK04_29240</name>
</gene>